<evidence type="ECO:0000313" key="1">
    <source>
        <dbReference type="EMBL" id="MFD2092896.1"/>
    </source>
</evidence>
<organism evidence="1 2">
    <name type="scientific">Blastococcus deserti</name>
    <dbReference type="NCBI Taxonomy" id="2259033"/>
    <lineage>
        <taxon>Bacteria</taxon>
        <taxon>Bacillati</taxon>
        <taxon>Actinomycetota</taxon>
        <taxon>Actinomycetes</taxon>
        <taxon>Geodermatophilales</taxon>
        <taxon>Geodermatophilaceae</taxon>
        <taxon>Blastococcus</taxon>
    </lineage>
</organism>
<dbReference type="EMBL" id="JBHUHP010000015">
    <property type="protein sequence ID" value="MFD2092896.1"/>
    <property type="molecule type" value="Genomic_DNA"/>
</dbReference>
<dbReference type="RefSeq" id="WP_376877686.1">
    <property type="nucleotide sequence ID" value="NZ_JBHUHP010000015.1"/>
</dbReference>
<keyword evidence="2" id="KW-1185">Reference proteome</keyword>
<reference evidence="2" key="1">
    <citation type="journal article" date="2019" name="Int. J. Syst. Evol. Microbiol.">
        <title>The Global Catalogue of Microorganisms (GCM) 10K type strain sequencing project: providing services to taxonomists for standard genome sequencing and annotation.</title>
        <authorList>
            <consortium name="The Broad Institute Genomics Platform"/>
            <consortium name="The Broad Institute Genome Sequencing Center for Infectious Disease"/>
            <person name="Wu L."/>
            <person name="Ma J."/>
        </authorList>
    </citation>
    <scope>NUCLEOTIDE SEQUENCE [LARGE SCALE GENOMIC DNA]</scope>
    <source>
        <strain evidence="2">JCM 3338</strain>
    </source>
</reference>
<proteinExistence type="predicted"/>
<protein>
    <recommendedName>
        <fullName evidence="3">IrrE N-terminal-like domain-containing protein</fullName>
    </recommendedName>
</protein>
<evidence type="ECO:0008006" key="3">
    <source>
        <dbReference type="Google" id="ProtNLM"/>
    </source>
</evidence>
<dbReference type="Proteomes" id="UP001597402">
    <property type="component" value="Unassembled WGS sequence"/>
</dbReference>
<comment type="caution">
    <text evidence="1">The sequence shown here is derived from an EMBL/GenBank/DDBJ whole genome shotgun (WGS) entry which is preliminary data.</text>
</comment>
<sequence length="381" mass="41604">MPDGQAVGEARIALIGAARNVGRDLSTAGRLLERIQRPLYERIRIRIGTHLARAGRRADETLAEAERADTTAADVWAAVHALRWEVDELLEECLLLLSGSSDRAAKFDDGFCTLADALVDELVARTPMGHWSSFTVLGRDERYSRASRIIQLRFPRPSVWQLATVAHELGHFAGPALVNDQDLRTSNPLADIGEELGDGSPQSWAWLEELFADAFATRLLGPAYGFMCTLDAFDPLLARVPTESHPAPDQRVAVIASMLKRAGDDQMEWASDRITRLWAELVDAADGAAGREPVGDSPFCDALADLLVEVLPVSAYEGWTKADKIATDLLANKNPRADGIAMSDALNGAWLARQRSISARAVDEVAIKAEELCRQLTNLES</sequence>
<gene>
    <name evidence="1" type="ORF">ACFSHS_15070</name>
</gene>
<name>A0ABW4XBR6_9ACTN</name>
<evidence type="ECO:0000313" key="2">
    <source>
        <dbReference type="Proteomes" id="UP001597402"/>
    </source>
</evidence>
<accession>A0ABW4XBR6</accession>